<gene>
    <name evidence="3" type="ORF">DA103_14250</name>
</gene>
<dbReference type="Proteomes" id="UP000241614">
    <property type="component" value="Unassembled WGS sequence"/>
</dbReference>
<dbReference type="InterPro" id="IPR000259">
    <property type="entry name" value="Adhesion_dom_fimbrial"/>
</dbReference>
<dbReference type="Gene3D" id="2.60.40.1090">
    <property type="entry name" value="Fimbrial-type adhesion domain"/>
    <property type="match status" value="1"/>
</dbReference>
<dbReference type="InterPro" id="IPR008966">
    <property type="entry name" value="Adhesion_dom_sf"/>
</dbReference>
<dbReference type="SUPFAM" id="SSF49401">
    <property type="entry name" value="Bacterial adhesins"/>
    <property type="match status" value="1"/>
</dbReference>
<dbReference type="RefSeq" id="WP_028019375.1">
    <property type="nucleotide sequence ID" value="NZ_JAWDAX010000015.1"/>
</dbReference>
<dbReference type="GO" id="GO:0009289">
    <property type="term" value="C:pilus"/>
    <property type="evidence" value="ECO:0007669"/>
    <property type="project" value="InterPro"/>
</dbReference>
<dbReference type="InterPro" id="IPR050263">
    <property type="entry name" value="Bact_Fimbrial_Adh_Pro"/>
</dbReference>
<feature type="domain" description="Fimbrial-type adhesion" evidence="2">
    <location>
        <begin position="25"/>
        <end position="167"/>
    </location>
</feature>
<dbReference type="AlphaFoldDB" id="A0A2T4XYG9"/>
<keyword evidence="1" id="KW-0732">Signal</keyword>
<comment type="caution">
    <text evidence="3">The sequence shown here is derived from an EMBL/GenBank/DDBJ whole genome shotgun (WGS) entry which is preliminary data.</text>
</comment>
<evidence type="ECO:0000313" key="4">
    <source>
        <dbReference type="Proteomes" id="UP000241614"/>
    </source>
</evidence>
<name>A0A2T4XYG9_ENTCL</name>
<proteinExistence type="predicted"/>
<dbReference type="PANTHER" id="PTHR33420">
    <property type="entry name" value="FIMBRIAL SUBUNIT ELFA-RELATED"/>
    <property type="match status" value="1"/>
</dbReference>
<dbReference type="Pfam" id="PF00419">
    <property type="entry name" value="Fimbrial"/>
    <property type="match status" value="1"/>
</dbReference>
<evidence type="ECO:0000259" key="2">
    <source>
        <dbReference type="Pfam" id="PF00419"/>
    </source>
</evidence>
<reference evidence="3 4" key="1">
    <citation type="submission" date="2018-04" db="EMBL/GenBank/DDBJ databases">
        <title>Genome sequencing reveals highly heavy metal resistance and biotechnology application of the novel Enterobacter cloacae amazonensis isolated from wastewater river in Manaus - Amazonas.</title>
        <authorList>
            <person name="Astolfi M.C.T."/>
            <person name="Carvalho E.B.D.S."/>
            <person name="Lacerda L.B."/>
            <person name="Pinto M.V."/>
            <person name="Nogueira V.B."/>
            <person name="Barros A.M."/>
            <person name="Astolfi-Filho S."/>
        </authorList>
    </citation>
    <scope>NUCLEOTIDE SEQUENCE [LARGE SCALE GENOMIC DNA]</scope>
    <source>
        <strain evidence="4">amazonensis</strain>
    </source>
</reference>
<dbReference type="OrthoDB" id="6631341at2"/>
<accession>A0A2T4XYG9</accession>
<sequence>MTKYLPILLFGLASHAFADEIQVLMQGNIFANTCSVDSASQNLTVDLGQATSGDFKDIGDTGVWKNVDLTLSKCPATTTLATATFHGQADGAHPTKFANNGTAGGLALELADRQDHILIAPQASFSVLINQSDHTADFPLAARYYATSMPVTAGTFNSVVQVTFTYQ</sequence>
<organism evidence="3 4">
    <name type="scientific">Enterobacter cloacae</name>
    <dbReference type="NCBI Taxonomy" id="550"/>
    <lineage>
        <taxon>Bacteria</taxon>
        <taxon>Pseudomonadati</taxon>
        <taxon>Pseudomonadota</taxon>
        <taxon>Gammaproteobacteria</taxon>
        <taxon>Enterobacterales</taxon>
        <taxon>Enterobacteriaceae</taxon>
        <taxon>Enterobacter</taxon>
        <taxon>Enterobacter cloacae complex</taxon>
    </lineage>
</organism>
<dbReference type="InterPro" id="IPR036937">
    <property type="entry name" value="Adhesion_dom_fimbrial_sf"/>
</dbReference>
<feature type="signal peptide" evidence="1">
    <location>
        <begin position="1"/>
        <end position="18"/>
    </location>
</feature>
<evidence type="ECO:0000313" key="3">
    <source>
        <dbReference type="EMBL" id="PTM34978.1"/>
    </source>
</evidence>
<dbReference type="PANTHER" id="PTHR33420:SF27">
    <property type="entry name" value="PROTEIN FIMG"/>
    <property type="match status" value="1"/>
</dbReference>
<feature type="chain" id="PRO_5015593955" evidence="1">
    <location>
        <begin position="19"/>
        <end position="167"/>
    </location>
</feature>
<dbReference type="EMBL" id="PZPP01000014">
    <property type="protein sequence ID" value="PTM34978.1"/>
    <property type="molecule type" value="Genomic_DNA"/>
</dbReference>
<dbReference type="GO" id="GO:0043709">
    <property type="term" value="P:cell adhesion involved in single-species biofilm formation"/>
    <property type="evidence" value="ECO:0007669"/>
    <property type="project" value="TreeGrafter"/>
</dbReference>
<protein>
    <submittedName>
        <fullName evidence="3">Type 1 fimbrial protein</fullName>
    </submittedName>
</protein>
<evidence type="ECO:0000256" key="1">
    <source>
        <dbReference type="SAM" id="SignalP"/>
    </source>
</evidence>